<comment type="caution">
    <text evidence="1">The sequence shown here is derived from an EMBL/GenBank/DDBJ whole genome shotgun (WGS) entry which is preliminary data.</text>
</comment>
<name>A0A0N8VL98_9ARCH</name>
<organism evidence="1 2">
    <name type="scientific">Acidiplasma cupricumulans</name>
    <dbReference type="NCBI Taxonomy" id="312540"/>
    <lineage>
        <taxon>Archaea</taxon>
        <taxon>Methanobacteriati</taxon>
        <taxon>Thermoplasmatota</taxon>
        <taxon>Thermoplasmata</taxon>
        <taxon>Thermoplasmatales</taxon>
        <taxon>Ferroplasmaceae</taxon>
        <taxon>Acidiplasma</taxon>
    </lineage>
</organism>
<evidence type="ECO:0000313" key="1">
    <source>
        <dbReference type="EMBL" id="KQB35924.1"/>
    </source>
</evidence>
<gene>
    <name evidence="1" type="ORF">AOG55_05370</name>
</gene>
<proteinExistence type="predicted"/>
<dbReference type="Proteomes" id="UP000050301">
    <property type="component" value="Unassembled WGS sequence"/>
</dbReference>
<reference evidence="1 2" key="1">
    <citation type="submission" date="2015-09" db="EMBL/GenBank/DDBJ databases">
        <title>Heavy metals and arsenic resistance mechanisms in polyextremophilic archaea of the family Ferroplasmaceae.</title>
        <authorList>
            <person name="Bulaev A.G."/>
            <person name="Kanygina A.V."/>
        </authorList>
    </citation>
    <scope>NUCLEOTIDE SEQUENCE [LARGE SCALE GENOMIC DNA]</scope>
    <source>
        <strain evidence="1 2">BH2</strain>
    </source>
</reference>
<sequence>MVNAKSLMLGITGFSYGYFMRCQIPNIVNLFNTSGRGVVFNSLDQGIENSWKKIMRYNNGNYDFPEGLKKLNPVLINIPVKNPTDGDYSSNYLNSDFNEEINGVFKEINNHIDCGPVIAAINSLNNYLDAGERCDVYSLIDKSIGEIIRKFDEFIIFSPYGDLKADKTYEPYGVYISSRSRPNPHETIGIGNIIDIFTNILYL</sequence>
<protein>
    <submittedName>
        <fullName evidence="1">Uncharacterized protein</fullName>
    </submittedName>
</protein>
<dbReference type="EMBL" id="LKBH01000080">
    <property type="protein sequence ID" value="KQB35924.1"/>
    <property type="molecule type" value="Genomic_DNA"/>
</dbReference>
<dbReference type="RefSeq" id="WP_048102451.1">
    <property type="nucleotide sequence ID" value="NZ_LKBH01000080.1"/>
</dbReference>
<evidence type="ECO:0000313" key="2">
    <source>
        <dbReference type="Proteomes" id="UP000050301"/>
    </source>
</evidence>
<accession>A0A0N8VL98</accession>
<dbReference type="InParanoid" id="A0A0N8VL98"/>
<keyword evidence="2" id="KW-1185">Reference proteome</keyword>
<dbReference type="AlphaFoldDB" id="A0A0N8VL98"/>
<dbReference type="GeneID" id="84221341"/>